<evidence type="ECO:0000313" key="1">
    <source>
        <dbReference type="EMBL" id="UPU46895.1"/>
    </source>
</evidence>
<dbReference type="EMBL" id="CP096567">
    <property type="protein sequence ID" value="UPU46895.1"/>
    <property type="molecule type" value="Genomic_DNA"/>
</dbReference>
<dbReference type="AlphaFoldDB" id="A0AB38RP57"/>
<sequence length="114" mass="11468">MTAPAGVHAQIPGFAAPRTVLLPSLQVGFVLAAPAQHGLREADLVTALRAPAGTKHATTCLDDEHPTAAAVRARLLGGRVLGAGGAPAAQVAADDAHRSAALDTVTLAFTHVLQ</sequence>
<dbReference type="Proteomes" id="UP000831484">
    <property type="component" value="Plasmid pdjl-6-4"/>
</dbReference>
<geneLocation type="plasmid" evidence="1 2">
    <name>pdjl-6-4</name>
</geneLocation>
<reference evidence="2" key="1">
    <citation type="journal article" date="2022" name="Environ. Microbiol.">
        <title>Functional analysis, diversity, and distribution of carbendazim hydrolases MheI and CbmA, responsible for the initial step in carbendazim degradation.</title>
        <authorList>
            <person name="Zhang M."/>
            <person name="Bai X."/>
            <person name="Li Q."/>
            <person name="Zhang L."/>
            <person name="Zhu Q."/>
            <person name="Gao S."/>
            <person name="Ke Z."/>
            <person name="Jiang M."/>
            <person name="Hu J."/>
            <person name="Qiu J."/>
            <person name="Hong Q."/>
        </authorList>
    </citation>
    <scope>NUCLEOTIDE SEQUENCE [LARGE SCALE GENOMIC DNA]</scope>
    <source>
        <strain evidence="2">djl-6</strain>
    </source>
</reference>
<keyword evidence="1" id="KW-0614">Plasmid</keyword>
<organism evidence="1 2">
    <name type="scientific">Rhodococcus qingshengii JCM 15477</name>
    <dbReference type="NCBI Taxonomy" id="1303681"/>
    <lineage>
        <taxon>Bacteria</taxon>
        <taxon>Bacillati</taxon>
        <taxon>Actinomycetota</taxon>
        <taxon>Actinomycetes</taxon>
        <taxon>Mycobacteriales</taxon>
        <taxon>Nocardiaceae</taxon>
        <taxon>Rhodococcus</taxon>
        <taxon>Rhodococcus erythropolis group</taxon>
    </lineage>
</organism>
<name>A0AB38RP57_RHOSG</name>
<protein>
    <submittedName>
        <fullName evidence="1">Uncharacterized protein</fullName>
    </submittedName>
</protein>
<proteinExistence type="predicted"/>
<dbReference type="RefSeq" id="WP_231915142.1">
    <property type="nucleotide sequence ID" value="NZ_CP096567.1"/>
</dbReference>
<gene>
    <name evidence="1" type="ORF">M0639_33425</name>
</gene>
<accession>A0AB38RP57</accession>
<keyword evidence="2" id="KW-1185">Reference proteome</keyword>
<evidence type="ECO:0000313" key="2">
    <source>
        <dbReference type="Proteomes" id="UP000831484"/>
    </source>
</evidence>